<dbReference type="Proteomes" id="UP000637906">
    <property type="component" value="Unassembled WGS sequence"/>
</dbReference>
<dbReference type="Pfam" id="PF12146">
    <property type="entry name" value="Hydrolase_4"/>
    <property type="match status" value="1"/>
</dbReference>
<reference evidence="3 4" key="1">
    <citation type="journal article" date="2021" name="Microb. Ecol.">
        <title>Candidatus Mesenet longicola: Novel Endosymbionts of Brontispa longissima that Induce Cytoplasmic Incompatibility.</title>
        <authorList>
            <person name="Takano S."/>
            <person name="Gotoh Y."/>
            <person name="Hayashi T."/>
        </authorList>
    </citation>
    <scope>NUCLEOTIDE SEQUENCE [LARGE SCALE GENOMIC DNA]</scope>
    <source>
        <strain evidence="3">L5</strain>
    </source>
</reference>
<protein>
    <submittedName>
        <fullName evidence="3">Alpha/beta hydrolase</fullName>
    </submittedName>
</protein>
<dbReference type="EMBL" id="BNGU01000027">
    <property type="protein sequence ID" value="GHM59688.1"/>
    <property type="molecule type" value="Genomic_DNA"/>
</dbReference>
<accession>A0A8J3MP57</accession>
<gene>
    <name evidence="3" type="ORF">sL5_06810</name>
</gene>
<keyword evidence="4" id="KW-1185">Reference proteome</keyword>
<dbReference type="Gene3D" id="3.40.50.1820">
    <property type="entry name" value="alpha/beta hydrolase"/>
    <property type="match status" value="1"/>
</dbReference>
<evidence type="ECO:0000313" key="3">
    <source>
        <dbReference type="EMBL" id="GHM59688.1"/>
    </source>
</evidence>
<evidence type="ECO:0000259" key="2">
    <source>
        <dbReference type="Pfam" id="PF12146"/>
    </source>
</evidence>
<comment type="caution">
    <text evidence="3">The sequence shown here is derived from an EMBL/GenBank/DDBJ whole genome shotgun (WGS) entry which is preliminary data.</text>
</comment>
<keyword evidence="1 3" id="KW-0378">Hydrolase</keyword>
<dbReference type="GO" id="GO:0004553">
    <property type="term" value="F:hydrolase activity, hydrolyzing O-glycosyl compounds"/>
    <property type="evidence" value="ECO:0007669"/>
    <property type="project" value="TreeGrafter"/>
</dbReference>
<sequence>MIKYHIDKNGNRIAYKKVKGTRASVIFYGGFASDMNGTKANALYDFCQKSNIELTLFDYLGHGSSSGNFIDYTISDWHENCLEVMENLTYGKQIIIGSSMGGWLMLMTALSMPQRVSALIGIAAAPDFTEDLIFKKLSDTQKNDLSSLGIIDFPSIEEIKPQEKLSNCSYKITRDLIEDGRKNLLLDKGNINISCPVRLLHGLNDKDVPYHYSITLAEKITSNDVEIHLIKSAQHNMSDDYSLNIIFKTLRTCLKSN</sequence>
<organism evidence="3 4">
    <name type="scientific">Candidatus Mesenet longicola</name>
    <dbReference type="NCBI Taxonomy" id="1892558"/>
    <lineage>
        <taxon>Bacteria</taxon>
        <taxon>Pseudomonadati</taxon>
        <taxon>Pseudomonadota</taxon>
        <taxon>Alphaproteobacteria</taxon>
        <taxon>Rickettsiales</taxon>
        <taxon>Anaplasmataceae</taxon>
        <taxon>Candidatus Mesenet</taxon>
    </lineage>
</organism>
<name>A0A8J3MP57_9RICK</name>
<evidence type="ECO:0000313" key="4">
    <source>
        <dbReference type="Proteomes" id="UP000637906"/>
    </source>
</evidence>
<dbReference type="InterPro" id="IPR022742">
    <property type="entry name" value="Hydrolase_4"/>
</dbReference>
<dbReference type="PANTHER" id="PTHR16138:SF7">
    <property type="entry name" value="PALMITOYL-PROTEIN THIOESTERASE ABHD10, MITOCHONDRIAL"/>
    <property type="match status" value="1"/>
</dbReference>
<feature type="domain" description="Serine aminopeptidase S33" evidence="2">
    <location>
        <begin position="21"/>
        <end position="237"/>
    </location>
</feature>
<dbReference type="InterPro" id="IPR029058">
    <property type="entry name" value="AB_hydrolase_fold"/>
</dbReference>
<dbReference type="PANTHER" id="PTHR16138">
    <property type="entry name" value="MYCOPHENOLIC ACID ACYL-GLUCURONIDE ESTERASE, MITOCHONDRIAL"/>
    <property type="match status" value="1"/>
</dbReference>
<proteinExistence type="predicted"/>
<dbReference type="InterPro" id="IPR052382">
    <property type="entry name" value="ABHD10_acyl-thioesterase"/>
</dbReference>
<dbReference type="AlphaFoldDB" id="A0A8J3MP57"/>
<evidence type="ECO:0000256" key="1">
    <source>
        <dbReference type="ARBA" id="ARBA00022801"/>
    </source>
</evidence>
<dbReference type="SUPFAM" id="SSF53474">
    <property type="entry name" value="alpha/beta-Hydrolases"/>
    <property type="match status" value="1"/>
</dbReference>
<dbReference type="GO" id="GO:0008474">
    <property type="term" value="F:palmitoyl-(protein) hydrolase activity"/>
    <property type="evidence" value="ECO:0007669"/>
    <property type="project" value="TreeGrafter"/>
</dbReference>